<dbReference type="GO" id="GO:0016491">
    <property type="term" value="F:oxidoreductase activity"/>
    <property type="evidence" value="ECO:0007669"/>
    <property type="project" value="InterPro"/>
</dbReference>
<proteinExistence type="predicted"/>
<reference evidence="7" key="1">
    <citation type="journal article" date="2019" name="bioRxiv">
        <title>The Genome of the Zebra Mussel, Dreissena polymorpha: A Resource for Invasive Species Research.</title>
        <authorList>
            <person name="McCartney M.A."/>
            <person name="Auch B."/>
            <person name="Kono T."/>
            <person name="Mallez S."/>
            <person name="Zhang Y."/>
            <person name="Obille A."/>
            <person name="Becker A."/>
            <person name="Abrahante J.E."/>
            <person name="Garbe J."/>
            <person name="Badalamenti J.P."/>
            <person name="Herman A."/>
            <person name="Mangelson H."/>
            <person name="Liachko I."/>
            <person name="Sullivan S."/>
            <person name="Sone E.D."/>
            <person name="Koren S."/>
            <person name="Silverstein K.A.T."/>
            <person name="Beckman K.B."/>
            <person name="Gohl D.M."/>
        </authorList>
    </citation>
    <scope>NUCLEOTIDE SEQUENCE</scope>
    <source>
        <strain evidence="7">Duluth1</strain>
        <tissue evidence="7">Whole animal</tissue>
    </source>
</reference>
<name>A0A9D4L2H0_DREPO</name>
<reference evidence="7" key="2">
    <citation type="submission" date="2020-11" db="EMBL/GenBank/DDBJ databases">
        <authorList>
            <person name="McCartney M.A."/>
            <person name="Auch B."/>
            <person name="Kono T."/>
            <person name="Mallez S."/>
            <person name="Becker A."/>
            <person name="Gohl D.M."/>
            <person name="Silverstein K.A.T."/>
            <person name="Koren S."/>
            <person name="Bechman K.B."/>
            <person name="Herman A."/>
            <person name="Abrahante J.E."/>
            <person name="Garbe J."/>
        </authorList>
    </citation>
    <scope>NUCLEOTIDE SEQUENCE</scope>
    <source>
        <strain evidence="7">Duluth1</strain>
        <tissue evidence="7">Whole animal</tissue>
    </source>
</reference>
<dbReference type="GO" id="GO:0005506">
    <property type="term" value="F:iron ion binding"/>
    <property type="evidence" value="ECO:0007669"/>
    <property type="project" value="InterPro"/>
</dbReference>
<evidence type="ECO:0000313" key="7">
    <source>
        <dbReference type="EMBL" id="KAH3850568.1"/>
    </source>
</evidence>
<evidence type="ECO:0000256" key="4">
    <source>
        <dbReference type="ARBA" id="ARBA00023136"/>
    </source>
</evidence>
<protein>
    <recommendedName>
        <fullName evidence="6">Fatty acid hydroxylase domain-containing protein</fullName>
    </recommendedName>
</protein>
<accession>A0A9D4L2H0</accession>
<keyword evidence="3 5" id="KW-1133">Transmembrane helix</keyword>
<dbReference type="PANTHER" id="PTHR11863">
    <property type="entry name" value="STEROL DESATURASE"/>
    <property type="match status" value="1"/>
</dbReference>
<evidence type="ECO:0000256" key="2">
    <source>
        <dbReference type="ARBA" id="ARBA00022692"/>
    </source>
</evidence>
<comment type="subcellular location">
    <subcellularLocation>
        <location evidence="1">Membrane</location>
    </subcellularLocation>
</comment>
<keyword evidence="4 5" id="KW-0472">Membrane</keyword>
<evidence type="ECO:0000256" key="1">
    <source>
        <dbReference type="ARBA" id="ARBA00004370"/>
    </source>
</evidence>
<dbReference type="AlphaFoldDB" id="A0A9D4L2H0"/>
<evidence type="ECO:0000259" key="6">
    <source>
        <dbReference type="Pfam" id="PF04116"/>
    </source>
</evidence>
<dbReference type="GO" id="GO:0016020">
    <property type="term" value="C:membrane"/>
    <property type="evidence" value="ECO:0007669"/>
    <property type="project" value="UniProtKB-SubCell"/>
</dbReference>
<dbReference type="Pfam" id="PF04116">
    <property type="entry name" value="FA_hydroxylase"/>
    <property type="match status" value="1"/>
</dbReference>
<feature type="domain" description="Fatty acid hydroxylase" evidence="6">
    <location>
        <begin position="197"/>
        <end position="329"/>
    </location>
</feature>
<organism evidence="7 8">
    <name type="scientific">Dreissena polymorpha</name>
    <name type="common">Zebra mussel</name>
    <name type="synonym">Mytilus polymorpha</name>
    <dbReference type="NCBI Taxonomy" id="45954"/>
    <lineage>
        <taxon>Eukaryota</taxon>
        <taxon>Metazoa</taxon>
        <taxon>Spiralia</taxon>
        <taxon>Lophotrochozoa</taxon>
        <taxon>Mollusca</taxon>
        <taxon>Bivalvia</taxon>
        <taxon>Autobranchia</taxon>
        <taxon>Heteroconchia</taxon>
        <taxon>Euheterodonta</taxon>
        <taxon>Imparidentia</taxon>
        <taxon>Neoheterodontei</taxon>
        <taxon>Myida</taxon>
        <taxon>Dreissenoidea</taxon>
        <taxon>Dreissenidae</taxon>
        <taxon>Dreissena</taxon>
    </lineage>
</organism>
<keyword evidence="8" id="KW-1185">Reference proteome</keyword>
<sequence length="340" mass="39302">MVDKISQRADRNLHKNEGFTSTNDANGKGVDIENRISLRTEYPGSHVVTALRVVAASIGVLVVSKSTFCDRGLEHMYRICLNSRFFQSVYFETIFATLCYAIIIPICPWLVDKLRCMDRFKLNPSVKYESVTVAKIVREALFYTIPLMLLDTVIVKKYEGVGIDPVIWHAKRQSAIQTTRALPEYAPSTFDLIWKLVASIIVYDAIFFLIHLLLHKNRVLYKYVHKHHHDHRILHAHVTNQLTVVERITLVLSANFSLKIFYSHPLTRTAFIPVFIWMLVENHSGYDIPFSLHRLLPFGLAGGPVKHFEHHVNGQRCYQPFFTYLDTLLNHISRINLKMR</sequence>
<keyword evidence="2 5" id="KW-0812">Transmembrane</keyword>
<feature type="transmembrane region" description="Helical" evidence="5">
    <location>
        <begin position="89"/>
        <end position="111"/>
    </location>
</feature>
<gene>
    <name evidence="7" type="ORF">DPMN_092987</name>
</gene>
<feature type="transmembrane region" description="Helical" evidence="5">
    <location>
        <begin position="192"/>
        <end position="214"/>
    </location>
</feature>
<dbReference type="InterPro" id="IPR050307">
    <property type="entry name" value="Sterol_Desaturase_Related"/>
</dbReference>
<dbReference type="GO" id="GO:0008610">
    <property type="term" value="P:lipid biosynthetic process"/>
    <property type="evidence" value="ECO:0007669"/>
    <property type="project" value="InterPro"/>
</dbReference>
<dbReference type="InterPro" id="IPR006694">
    <property type="entry name" value="Fatty_acid_hydroxylase"/>
</dbReference>
<comment type="caution">
    <text evidence="7">The sequence shown here is derived from an EMBL/GenBank/DDBJ whole genome shotgun (WGS) entry which is preliminary data.</text>
</comment>
<evidence type="ECO:0000313" key="8">
    <source>
        <dbReference type="Proteomes" id="UP000828390"/>
    </source>
</evidence>
<evidence type="ECO:0000256" key="3">
    <source>
        <dbReference type="ARBA" id="ARBA00022989"/>
    </source>
</evidence>
<evidence type="ECO:0000256" key="5">
    <source>
        <dbReference type="SAM" id="Phobius"/>
    </source>
</evidence>
<dbReference type="EMBL" id="JAIWYP010000003">
    <property type="protein sequence ID" value="KAH3850568.1"/>
    <property type="molecule type" value="Genomic_DNA"/>
</dbReference>
<dbReference type="Proteomes" id="UP000828390">
    <property type="component" value="Unassembled WGS sequence"/>
</dbReference>